<reference evidence="1" key="3">
    <citation type="submission" date="2023-05" db="EMBL/GenBank/DDBJ databases">
        <authorList>
            <person name="Smith C.H."/>
        </authorList>
    </citation>
    <scope>NUCLEOTIDE SEQUENCE</scope>
    <source>
        <strain evidence="1">CHS0354</strain>
        <tissue evidence="1">Mantle</tissue>
    </source>
</reference>
<organism evidence="1 2">
    <name type="scientific">Potamilus streckersoni</name>
    <dbReference type="NCBI Taxonomy" id="2493646"/>
    <lineage>
        <taxon>Eukaryota</taxon>
        <taxon>Metazoa</taxon>
        <taxon>Spiralia</taxon>
        <taxon>Lophotrochozoa</taxon>
        <taxon>Mollusca</taxon>
        <taxon>Bivalvia</taxon>
        <taxon>Autobranchia</taxon>
        <taxon>Heteroconchia</taxon>
        <taxon>Palaeoheterodonta</taxon>
        <taxon>Unionida</taxon>
        <taxon>Unionoidea</taxon>
        <taxon>Unionidae</taxon>
        <taxon>Ambleminae</taxon>
        <taxon>Lampsilini</taxon>
        <taxon>Potamilus</taxon>
    </lineage>
</organism>
<comment type="caution">
    <text evidence="1">The sequence shown here is derived from an EMBL/GenBank/DDBJ whole genome shotgun (WGS) entry which is preliminary data.</text>
</comment>
<accession>A0AAE0S3I7</accession>
<name>A0AAE0S3I7_9BIVA</name>
<keyword evidence="2" id="KW-1185">Reference proteome</keyword>
<reference evidence="1" key="2">
    <citation type="journal article" date="2021" name="Genome Biol. Evol.">
        <title>Developing a high-quality reference genome for a parasitic bivalve with doubly uniparental inheritance (Bivalvia: Unionida).</title>
        <authorList>
            <person name="Smith C.H."/>
        </authorList>
    </citation>
    <scope>NUCLEOTIDE SEQUENCE</scope>
    <source>
        <strain evidence="1">CHS0354</strain>
        <tissue evidence="1">Mantle</tissue>
    </source>
</reference>
<evidence type="ECO:0000313" key="2">
    <source>
        <dbReference type="Proteomes" id="UP001195483"/>
    </source>
</evidence>
<sequence length="103" mass="11958">MLMCHQQWKHLSECALQKYVLHICIKCQINYIKFNGCVITFVITWDRSFQTCMRKTDGQQSPVKWSAEMLNSAEIKTGSSMTLSKLILKYDLCSCISRTKDIN</sequence>
<gene>
    <name evidence="1" type="ORF">CHS0354_002272</name>
</gene>
<dbReference type="AlphaFoldDB" id="A0AAE0S3I7"/>
<dbReference type="Proteomes" id="UP001195483">
    <property type="component" value="Unassembled WGS sequence"/>
</dbReference>
<proteinExistence type="predicted"/>
<reference evidence="1" key="1">
    <citation type="journal article" date="2021" name="Genome Biol. Evol.">
        <title>A High-Quality Reference Genome for a Parasitic Bivalve with Doubly Uniparental Inheritance (Bivalvia: Unionida).</title>
        <authorList>
            <person name="Smith C.H."/>
        </authorList>
    </citation>
    <scope>NUCLEOTIDE SEQUENCE</scope>
    <source>
        <strain evidence="1">CHS0354</strain>
    </source>
</reference>
<protein>
    <submittedName>
        <fullName evidence="1">Uncharacterized protein</fullName>
    </submittedName>
</protein>
<dbReference type="EMBL" id="JAEAOA010000198">
    <property type="protein sequence ID" value="KAK3584752.1"/>
    <property type="molecule type" value="Genomic_DNA"/>
</dbReference>
<evidence type="ECO:0000313" key="1">
    <source>
        <dbReference type="EMBL" id="KAK3584752.1"/>
    </source>
</evidence>